<reference evidence="9" key="3">
    <citation type="submission" date="2021-09" db="EMBL/GenBank/DDBJ databases">
        <authorList>
            <person name="Gilroy R."/>
        </authorList>
    </citation>
    <scope>NUCLEOTIDE SEQUENCE</scope>
    <source>
        <strain evidence="9">578</strain>
    </source>
</reference>
<dbReference type="InterPro" id="IPR004365">
    <property type="entry name" value="NA-bd_OB_tRNA"/>
</dbReference>
<keyword evidence="3 7" id="KW-0547">Nucleotide-binding</keyword>
<keyword evidence="5 7" id="KW-0648">Protein biosynthesis</keyword>
<evidence type="ECO:0000256" key="1">
    <source>
        <dbReference type="ARBA" id="ARBA00008226"/>
    </source>
</evidence>
<dbReference type="RefSeq" id="WP_094690207.1">
    <property type="nucleotide sequence ID" value="NZ_JACBYZ010000001.1"/>
</dbReference>
<dbReference type="FunFam" id="3.30.930.10:FF:000016">
    <property type="entry name" value="Asparagine--tRNA ligase"/>
    <property type="match status" value="1"/>
</dbReference>
<dbReference type="GO" id="GO:0004816">
    <property type="term" value="F:asparagine-tRNA ligase activity"/>
    <property type="evidence" value="ECO:0007669"/>
    <property type="project" value="UniProtKB-UniRule"/>
</dbReference>
<dbReference type="EC" id="6.1.1.22" evidence="7"/>
<dbReference type="InterPro" id="IPR002312">
    <property type="entry name" value="Asp/Asn-tRNA-synth_IIb"/>
</dbReference>
<dbReference type="NCBIfam" id="NF003037">
    <property type="entry name" value="PRK03932.1"/>
    <property type="match status" value="1"/>
</dbReference>
<evidence type="ECO:0000313" key="11">
    <source>
        <dbReference type="Proteomes" id="UP000228976"/>
    </source>
</evidence>
<comment type="catalytic activity">
    <reaction evidence="7">
        <text>tRNA(Asn) + L-asparagine + ATP = L-asparaginyl-tRNA(Asn) + AMP + diphosphate + H(+)</text>
        <dbReference type="Rhea" id="RHEA:11180"/>
        <dbReference type="Rhea" id="RHEA-COMP:9659"/>
        <dbReference type="Rhea" id="RHEA-COMP:9674"/>
        <dbReference type="ChEBI" id="CHEBI:15378"/>
        <dbReference type="ChEBI" id="CHEBI:30616"/>
        <dbReference type="ChEBI" id="CHEBI:33019"/>
        <dbReference type="ChEBI" id="CHEBI:58048"/>
        <dbReference type="ChEBI" id="CHEBI:78442"/>
        <dbReference type="ChEBI" id="CHEBI:78515"/>
        <dbReference type="ChEBI" id="CHEBI:456215"/>
        <dbReference type="EC" id="6.1.1.22"/>
    </reaction>
</comment>
<proteinExistence type="inferred from homology"/>
<comment type="subunit">
    <text evidence="7">Homodimer.</text>
</comment>
<evidence type="ECO:0000256" key="5">
    <source>
        <dbReference type="ARBA" id="ARBA00022917"/>
    </source>
</evidence>
<dbReference type="PROSITE" id="PS50862">
    <property type="entry name" value="AA_TRNA_LIGASE_II"/>
    <property type="match status" value="1"/>
</dbReference>
<evidence type="ECO:0000313" key="9">
    <source>
        <dbReference type="EMBL" id="HJF17857.1"/>
    </source>
</evidence>
<organism evidence="10 11">
    <name type="scientific">Aeriscardovia aeriphila</name>
    <dbReference type="NCBI Taxonomy" id="218139"/>
    <lineage>
        <taxon>Bacteria</taxon>
        <taxon>Bacillati</taxon>
        <taxon>Actinomycetota</taxon>
        <taxon>Actinomycetes</taxon>
        <taxon>Bifidobacteriales</taxon>
        <taxon>Bifidobacteriaceae</taxon>
        <taxon>Aeriscardovia</taxon>
    </lineage>
</organism>
<evidence type="ECO:0000313" key="10">
    <source>
        <dbReference type="EMBL" id="OZG55333.1"/>
    </source>
</evidence>
<keyword evidence="2 7" id="KW-0436">Ligase</keyword>
<gene>
    <name evidence="7 9" type="primary">asnS</name>
    <name evidence="10" type="ORF">AEAE_1130</name>
    <name evidence="9" type="ORF">K8U78_01615</name>
</gene>
<reference evidence="10 11" key="1">
    <citation type="journal article" date="2017" name="BMC Genomics">
        <title>Comparative genomic and phylogenomic analyses of the Bifidobacteriaceae family.</title>
        <authorList>
            <person name="Lugli G.A."/>
            <person name="Milani C."/>
            <person name="Turroni F."/>
            <person name="Duranti S."/>
            <person name="Mancabelli L."/>
            <person name="Mangifesta M."/>
            <person name="Ferrario C."/>
            <person name="Modesto M."/>
            <person name="Mattarelli P."/>
            <person name="Jiri K."/>
            <person name="van Sinderen D."/>
            <person name="Ventura M."/>
        </authorList>
    </citation>
    <scope>NUCLEOTIDE SEQUENCE [LARGE SCALE GENOMIC DNA]</scope>
    <source>
        <strain evidence="10 11">LMG 21773</strain>
    </source>
</reference>
<keyword evidence="7" id="KW-0963">Cytoplasm</keyword>
<accession>A0A261F8I7</accession>
<keyword evidence="4 7" id="KW-0067">ATP-binding</keyword>
<keyword evidence="11" id="KW-1185">Reference proteome</keyword>
<feature type="domain" description="Aminoacyl-transfer RNA synthetases class-II family profile" evidence="8">
    <location>
        <begin position="136"/>
        <end position="457"/>
    </location>
</feature>
<dbReference type="CDD" id="cd04318">
    <property type="entry name" value="EcAsnRS_like_N"/>
    <property type="match status" value="1"/>
</dbReference>
<evidence type="ECO:0000256" key="4">
    <source>
        <dbReference type="ARBA" id="ARBA00022840"/>
    </source>
</evidence>
<dbReference type="InterPro" id="IPR012340">
    <property type="entry name" value="NA-bd_OB-fold"/>
</dbReference>
<dbReference type="SUPFAM" id="SSF50249">
    <property type="entry name" value="Nucleic acid-binding proteins"/>
    <property type="match status" value="1"/>
</dbReference>
<evidence type="ECO:0000256" key="3">
    <source>
        <dbReference type="ARBA" id="ARBA00022741"/>
    </source>
</evidence>
<dbReference type="OrthoDB" id="9802326at2"/>
<comment type="subcellular location">
    <subcellularLocation>
        <location evidence="7">Cytoplasm</location>
    </subcellularLocation>
</comment>
<sequence length="467" mass="52818">MDRTRIAQLYADQEELGGSLVTVGGWVRSIRDMKDVGFVTLNDGSCFKDLQVVMTRSGLANYDEINSQGVGAALVVRGKLALTPDRPQPFELQAEEISVEGTCAPDYPLQKQRQTREFLRTQQHLRARTNLFRAVFRIRSVAAYAIHTFFQSRGFVYVNTPIITTSDAEGAGEMFQVTTLDMNNVPKTDDGKVDYSKDFFGAAAHLTVSGQLQGENFAQSMGDIYTFGPTFRAEDSNTRRHAAEFWMVEPEMAFCDLKGEMDVSEQMLKFVIRTVLDKCPDELNMLNRFVDKGLLARLEHVASSDFARVTYTEAIDILEKAVESGVKFEYPVKWGIDLQTEHERYLCEQHFKRPTFVTDYPAAIKAFYMRMNEDGKTVAAADCLAPGIGEIIGGSQREERYDKLLARIEELGMDEQQYKYYLDLRRYGSTKHAGFGLGFERLVMYLTGVDNIRDVLPHPRTVGNADF</sequence>
<reference evidence="9" key="2">
    <citation type="journal article" date="2021" name="PeerJ">
        <title>Extensive microbial diversity within the chicken gut microbiome revealed by metagenomics and culture.</title>
        <authorList>
            <person name="Gilroy R."/>
            <person name="Ravi A."/>
            <person name="Getino M."/>
            <person name="Pursley I."/>
            <person name="Horton D.L."/>
            <person name="Alikhan N.F."/>
            <person name="Baker D."/>
            <person name="Gharbi K."/>
            <person name="Hall N."/>
            <person name="Watson M."/>
            <person name="Adriaenssens E.M."/>
            <person name="Foster-Nyarko E."/>
            <person name="Jarju S."/>
            <person name="Secka A."/>
            <person name="Antonio M."/>
            <person name="Oren A."/>
            <person name="Chaudhuri R.R."/>
            <person name="La Ragione R."/>
            <person name="Hildebrand F."/>
            <person name="Pallen M.J."/>
        </authorList>
    </citation>
    <scope>NUCLEOTIDE SEQUENCE</scope>
    <source>
        <strain evidence="9">578</strain>
    </source>
</reference>
<dbReference type="EMBL" id="DYWK01000003">
    <property type="protein sequence ID" value="HJF17857.1"/>
    <property type="molecule type" value="Genomic_DNA"/>
</dbReference>
<comment type="caution">
    <text evidence="10">The sequence shown here is derived from an EMBL/GenBank/DDBJ whole genome shotgun (WGS) entry which is preliminary data.</text>
</comment>
<dbReference type="Gene3D" id="3.30.930.10">
    <property type="entry name" value="Bira Bifunctional Protein, Domain 2"/>
    <property type="match status" value="1"/>
</dbReference>
<dbReference type="GO" id="GO:0005737">
    <property type="term" value="C:cytoplasm"/>
    <property type="evidence" value="ECO:0007669"/>
    <property type="project" value="UniProtKB-SubCell"/>
</dbReference>
<dbReference type="SUPFAM" id="SSF55681">
    <property type="entry name" value="Class II aaRS and biotin synthetases"/>
    <property type="match status" value="1"/>
</dbReference>
<evidence type="ECO:0000259" key="8">
    <source>
        <dbReference type="PROSITE" id="PS50862"/>
    </source>
</evidence>
<dbReference type="Pfam" id="PF01336">
    <property type="entry name" value="tRNA_anti-codon"/>
    <property type="match status" value="1"/>
</dbReference>
<dbReference type="GO" id="GO:0005524">
    <property type="term" value="F:ATP binding"/>
    <property type="evidence" value="ECO:0007669"/>
    <property type="project" value="UniProtKB-UniRule"/>
</dbReference>
<dbReference type="Pfam" id="PF00152">
    <property type="entry name" value="tRNA-synt_2"/>
    <property type="match status" value="1"/>
</dbReference>
<dbReference type="PRINTS" id="PR01042">
    <property type="entry name" value="TRNASYNTHASP"/>
</dbReference>
<dbReference type="HAMAP" id="MF_00534">
    <property type="entry name" value="Asn_tRNA_synth"/>
    <property type="match status" value="1"/>
</dbReference>
<dbReference type="InterPro" id="IPR004364">
    <property type="entry name" value="Aa-tRNA-synt_II"/>
</dbReference>
<dbReference type="NCBIfam" id="TIGR00457">
    <property type="entry name" value="asnS"/>
    <property type="match status" value="1"/>
</dbReference>
<dbReference type="Proteomes" id="UP000228976">
    <property type="component" value="Unassembled WGS sequence"/>
</dbReference>
<dbReference type="PANTHER" id="PTHR22594:SF34">
    <property type="entry name" value="ASPARAGINE--TRNA LIGASE, MITOCHONDRIAL-RELATED"/>
    <property type="match status" value="1"/>
</dbReference>
<evidence type="ECO:0000256" key="6">
    <source>
        <dbReference type="ARBA" id="ARBA00023146"/>
    </source>
</evidence>
<dbReference type="PANTHER" id="PTHR22594">
    <property type="entry name" value="ASPARTYL/LYSYL-TRNA SYNTHETASE"/>
    <property type="match status" value="1"/>
</dbReference>
<name>A0A261F8I7_9BIFI</name>
<dbReference type="GO" id="GO:0003676">
    <property type="term" value="F:nucleic acid binding"/>
    <property type="evidence" value="ECO:0007669"/>
    <property type="project" value="InterPro"/>
</dbReference>
<evidence type="ECO:0000256" key="7">
    <source>
        <dbReference type="HAMAP-Rule" id="MF_00534"/>
    </source>
</evidence>
<dbReference type="AlphaFoldDB" id="A0A261F8I7"/>
<dbReference type="Gene3D" id="2.40.50.140">
    <property type="entry name" value="Nucleic acid-binding proteins"/>
    <property type="match status" value="1"/>
</dbReference>
<dbReference type="CDD" id="cd00776">
    <property type="entry name" value="AsxRS_core"/>
    <property type="match status" value="1"/>
</dbReference>
<dbReference type="EMBL" id="MWWU01000003">
    <property type="protein sequence ID" value="OZG55333.1"/>
    <property type="molecule type" value="Genomic_DNA"/>
</dbReference>
<dbReference type="InterPro" id="IPR006195">
    <property type="entry name" value="aa-tRNA-synth_II"/>
</dbReference>
<protein>
    <recommendedName>
        <fullName evidence="7">Asparagine--tRNA ligase</fullName>
        <ecNumber evidence="7">6.1.1.22</ecNumber>
    </recommendedName>
    <alternativeName>
        <fullName evidence="7">Asparaginyl-tRNA synthetase</fullName>
        <shortName evidence="7">AsnRS</shortName>
    </alternativeName>
</protein>
<keyword evidence="6 7" id="KW-0030">Aminoacyl-tRNA synthetase</keyword>
<dbReference type="InterPro" id="IPR045864">
    <property type="entry name" value="aa-tRNA-synth_II/BPL/LPL"/>
</dbReference>
<dbReference type="InterPro" id="IPR004522">
    <property type="entry name" value="Asn-tRNA-ligase"/>
</dbReference>
<comment type="similarity">
    <text evidence="1 7">Belongs to the class-II aminoacyl-tRNA synthetase family.</text>
</comment>
<dbReference type="GO" id="GO:0006421">
    <property type="term" value="P:asparaginyl-tRNA aminoacylation"/>
    <property type="evidence" value="ECO:0007669"/>
    <property type="project" value="UniProtKB-UniRule"/>
</dbReference>
<evidence type="ECO:0000256" key="2">
    <source>
        <dbReference type="ARBA" id="ARBA00022598"/>
    </source>
</evidence>
<dbReference type="Proteomes" id="UP000715651">
    <property type="component" value="Unassembled WGS sequence"/>
</dbReference>